<dbReference type="InterPro" id="IPR050983">
    <property type="entry name" value="GST_Omega/HSP26"/>
</dbReference>
<evidence type="ECO:0000259" key="1">
    <source>
        <dbReference type="PROSITE" id="PS50405"/>
    </source>
</evidence>
<feature type="domain" description="GST C-terminal" evidence="1">
    <location>
        <begin position="7"/>
        <end position="147"/>
    </location>
</feature>
<dbReference type="GO" id="GO:0005737">
    <property type="term" value="C:cytoplasm"/>
    <property type="evidence" value="ECO:0007669"/>
    <property type="project" value="TreeGrafter"/>
</dbReference>
<protein>
    <recommendedName>
        <fullName evidence="1">GST C-terminal domain-containing protein</fullName>
    </recommendedName>
</protein>
<dbReference type="SUPFAM" id="SSF47616">
    <property type="entry name" value="GST C-terminal domain-like"/>
    <property type="match status" value="1"/>
</dbReference>
<evidence type="ECO:0000313" key="2">
    <source>
        <dbReference type="EMBL" id="CAD9354739.1"/>
    </source>
</evidence>
<dbReference type="PANTHER" id="PTHR43968">
    <property type="match status" value="1"/>
</dbReference>
<dbReference type="Pfam" id="PF13410">
    <property type="entry name" value="GST_C_2"/>
    <property type="match status" value="1"/>
</dbReference>
<name>A0A6U3Z8S0_9STRA</name>
<dbReference type="InterPro" id="IPR010987">
    <property type="entry name" value="Glutathione-S-Trfase_C-like"/>
</dbReference>
<gene>
    <name evidence="2" type="ORF">DBRI1063_LOCUS23637</name>
</gene>
<reference evidence="2" key="1">
    <citation type="submission" date="2021-01" db="EMBL/GenBank/DDBJ databases">
        <authorList>
            <person name="Corre E."/>
            <person name="Pelletier E."/>
            <person name="Niang G."/>
            <person name="Scheremetjew M."/>
            <person name="Finn R."/>
            <person name="Kale V."/>
            <person name="Holt S."/>
            <person name="Cochrane G."/>
            <person name="Meng A."/>
            <person name="Brown T."/>
            <person name="Cohen L."/>
        </authorList>
    </citation>
    <scope>NUCLEOTIDE SEQUENCE</scope>
    <source>
        <strain evidence="2">Pop2</strain>
    </source>
</reference>
<dbReference type="Gene3D" id="1.20.1050.10">
    <property type="match status" value="1"/>
</dbReference>
<dbReference type="EMBL" id="HBGN01036857">
    <property type="protein sequence ID" value="CAD9354739.1"/>
    <property type="molecule type" value="Transcribed_RNA"/>
</dbReference>
<dbReference type="PANTHER" id="PTHR43968:SF6">
    <property type="entry name" value="GLUTATHIONE S-TRANSFERASE OMEGA"/>
    <property type="match status" value="1"/>
</dbReference>
<proteinExistence type="predicted"/>
<dbReference type="InterPro" id="IPR036282">
    <property type="entry name" value="Glutathione-S-Trfase_C_sf"/>
</dbReference>
<accession>A0A6U3Z8S0</accession>
<dbReference type="AlphaFoldDB" id="A0A6U3Z8S0"/>
<dbReference type="CDD" id="cd00299">
    <property type="entry name" value="GST_C_family"/>
    <property type="match status" value="1"/>
</dbReference>
<sequence length="156" mass="17961">MYPVDSSSEQQHIIDDFLQLWSSVTDKYYELLCATDEEDVKNCEAIFLNLLHHVEEKLTKSTCEKKEGDFVIGKTFSVAECICAPWIQRFFVTLPYFRGIDFESEILGELPMTKKWMKAVCARESVIQSKCPEEEMLDAARRYYVSFVSPGAPGHL</sequence>
<organism evidence="2">
    <name type="scientific">Ditylum brightwellii</name>
    <dbReference type="NCBI Taxonomy" id="49249"/>
    <lineage>
        <taxon>Eukaryota</taxon>
        <taxon>Sar</taxon>
        <taxon>Stramenopiles</taxon>
        <taxon>Ochrophyta</taxon>
        <taxon>Bacillariophyta</taxon>
        <taxon>Mediophyceae</taxon>
        <taxon>Lithodesmiophycidae</taxon>
        <taxon>Lithodesmiales</taxon>
        <taxon>Lithodesmiaceae</taxon>
        <taxon>Ditylum</taxon>
    </lineage>
</organism>
<dbReference type="PROSITE" id="PS50405">
    <property type="entry name" value="GST_CTER"/>
    <property type="match status" value="1"/>
</dbReference>